<comment type="caution">
    <text evidence="3">The sequence shown here is derived from an EMBL/GenBank/DDBJ whole genome shotgun (WGS) entry which is preliminary data.</text>
</comment>
<dbReference type="Gene3D" id="3.40.50.10190">
    <property type="entry name" value="BRCT domain"/>
    <property type="match status" value="1"/>
</dbReference>
<dbReference type="EMBL" id="CAJOBH010251709">
    <property type="protein sequence ID" value="CAF5140012.1"/>
    <property type="molecule type" value="Genomic_DNA"/>
</dbReference>
<dbReference type="PROSITE" id="PS50172">
    <property type="entry name" value="BRCT"/>
    <property type="match status" value="1"/>
</dbReference>
<dbReference type="AlphaFoldDB" id="A0A8S3J888"/>
<evidence type="ECO:0000313" key="2">
    <source>
        <dbReference type="EMBL" id="CAF5140012.1"/>
    </source>
</evidence>
<dbReference type="SUPFAM" id="SSF52113">
    <property type="entry name" value="BRCT domain"/>
    <property type="match status" value="1"/>
</dbReference>
<evidence type="ECO:0000259" key="1">
    <source>
        <dbReference type="PROSITE" id="PS50172"/>
    </source>
</evidence>
<evidence type="ECO:0000313" key="4">
    <source>
        <dbReference type="Proteomes" id="UP000681720"/>
    </source>
</evidence>
<feature type="domain" description="BRCT" evidence="1">
    <location>
        <begin position="18"/>
        <end position="77"/>
    </location>
</feature>
<dbReference type="Pfam" id="PF00533">
    <property type="entry name" value="BRCT"/>
    <property type="match status" value="1"/>
</dbReference>
<dbReference type="InterPro" id="IPR036420">
    <property type="entry name" value="BRCT_dom_sf"/>
</dbReference>
<dbReference type="EMBL" id="CAJOBJ010354633">
    <property type="protein sequence ID" value="CAF5212568.1"/>
    <property type="molecule type" value="Genomic_DNA"/>
</dbReference>
<reference evidence="3" key="1">
    <citation type="submission" date="2021-02" db="EMBL/GenBank/DDBJ databases">
        <authorList>
            <person name="Nowell W R."/>
        </authorList>
    </citation>
    <scope>NUCLEOTIDE SEQUENCE</scope>
</reference>
<feature type="non-terminal residue" evidence="3">
    <location>
        <position position="1"/>
    </location>
</feature>
<accession>A0A8S3J888</accession>
<evidence type="ECO:0000313" key="3">
    <source>
        <dbReference type="EMBL" id="CAF5212568.1"/>
    </source>
</evidence>
<name>A0A8S3J888_9BILA</name>
<dbReference type="Proteomes" id="UP000681720">
    <property type="component" value="Unassembled WGS sequence"/>
</dbReference>
<protein>
    <recommendedName>
        <fullName evidence="1">BRCT domain-containing protein</fullName>
    </recommendedName>
</protein>
<dbReference type="InterPro" id="IPR001357">
    <property type="entry name" value="BRCT_dom"/>
</dbReference>
<organism evidence="3 4">
    <name type="scientific">Rotaria magnacalcarata</name>
    <dbReference type="NCBI Taxonomy" id="392030"/>
    <lineage>
        <taxon>Eukaryota</taxon>
        <taxon>Metazoa</taxon>
        <taxon>Spiralia</taxon>
        <taxon>Gnathifera</taxon>
        <taxon>Rotifera</taxon>
        <taxon>Eurotatoria</taxon>
        <taxon>Bdelloidea</taxon>
        <taxon>Philodinida</taxon>
        <taxon>Philodinidae</taxon>
        <taxon>Rotaria</taxon>
    </lineage>
</organism>
<dbReference type="Proteomes" id="UP000681967">
    <property type="component" value="Unassembled WGS sequence"/>
</dbReference>
<gene>
    <name evidence="2" type="ORF">BYL167_LOCUS70008</name>
    <name evidence="3" type="ORF">GIL414_LOCUS80332</name>
</gene>
<proteinExistence type="predicted"/>
<sequence>YNAETDEDEPNMEEKSYDLASFFHGKYFYLFNNDFDDNTFRDIRRVIYAYDGVLEKQITSDVKYVITNRIWNQEFEK</sequence>
<feature type="non-terminal residue" evidence="3">
    <location>
        <position position="77"/>
    </location>
</feature>